<dbReference type="RefSeq" id="XP_004368073.1">
    <property type="nucleotide sequence ID" value="XM_004368016.1"/>
</dbReference>
<evidence type="ECO:0000313" key="3">
    <source>
        <dbReference type="EMBL" id="ELR25318.1"/>
    </source>
</evidence>
<reference evidence="3 4" key="1">
    <citation type="journal article" date="2013" name="Genome Biol.">
        <title>Genome of Acanthamoeba castellanii highlights extensive lateral gene transfer and early evolution of tyrosine kinase signaling.</title>
        <authorList>
            <person name="Clarke M."/>
            <person name="Lohan A.J."/>
            <person name="Liu B."/>
            <person name="Lagkouvardos I."/>
            <person name="Roy S."/>
            <person name="Zafar N."/>
            <person name="Bertelli C."/>
            <person name="Schilde C."/>
            <person name="Kianianmomeni A."/>
            <person name="Burglin T.R."/>
            <person name="Frech C."/>
            <person name="Turcotte B."/>
            <person name="Kopec K.O."/>
            <person name="Synnott J.M."/>
            <person name="Choo C."/>
            <person name="Paponov I."/>
            <person name="Finkler A."/>
            <person name="Soon Heng Tan C."/>
            <person name="Hutchins A.P."/>
            <person name="Weinmeier T."/>
            <person name="Rattei T."/>
            <person name="Chu J.S."/>
            <person name="Gimenez G."/>
            <person name="Irimia M."/>
            <person name="Rigden D.J."/>
            <person name="Fitzpatrick D.A."/>
            <person name="Lorenzo-Morales J."/>
            <person name="Bateman A."/>
            <person name="Chiu C.H."/>
            <person name="Tang P."/>
            <person name="Hegemann P."/>
            <person name="Fromm H."/>
            <person name="Raoult D."/>
            <person name="Greub G."/>
            <person name="Miranda-Saavedra D."/>
            <person name="Chen N."/>
            <person name="Nash P."/>
            <person name="Ginger M.L."/>
            <person name="Horn M."/>
            <person name="Schaap P."/>
            <person name="Caler L."/>
            <person name="Loftus B."/>
        </authorList>
    </citation>
    <scope>NUCLEOTIDE SEQUENCE [LARGE SCALE GENOMIC DNA]</scope>
    <source>
        <strain evidence="3 4">Neff</strain>
    </source>
</reference>
<organism evidence="3 4">
    <name type="scientific">Acanthamoeba castellanii (strain ATCC 30010 / Neff)</name>
    <dbReference type="NCBI Taxonomy" id="1257118"/>
    <lineage>
        <taxon>Eukaryota</taxon>
        <taxon>Amoebozoa</taxon>
        <taxon>Discosea</taxon>
        <taxon>Longamoebia</taxon>
        <taxon>Centramoebida</taxon>
        <taxon>Acanthamoebidae</taxon>
        <taxon>Acanthamoeba</taxon>
    </lineage>
</organism>
<protein>
    <submittedName>
        <fullName evidence="3">Uncharacterized protein</fullName>
    </submittedName>
</protein>
<feature type="chain" id="PRO_5003991184" evidence="2">
    <location>
        <begin position="19"/>
        <end position="384"/>
    </location>
</feature>
<feature type="signal peptide" evidence="2">
    <location>
        <begin position="1"/>
        <end position="18"/>
    </location>
</feature>
<feature type="compositionally biased region" description="Basic residues" evidence="1">
    <location>
        <begin position="375"/>
        <end position="384"/>
    </location>
</feature>
<keyword evidence="2" id="KW-0732">Signal</keyword>
<dbReference type="VEuPathDB" id="AmoebaDB:ACA1_290960"/>
<dbReference type="EMBL" id="KB007805">
    <property type="protein sequence ID" value="ELR25318.1"/>
    <property type="molecule type" value="Genomic_DNA"/>
</dbReference>
<accession>L8HKW4</accession>
<keyword evidence="4" id="KW-1185">Reference proteome</keyword>
<name>L8HKW4_ACACF</name>
<dbReference type="AlphaFoldDB" id="L8HKW4"/>
<sequence length="384" mass="44523">MRPLVLLLVASSTYPLVGPPTCQLGSDLRQVLVLRICGLLRQELRQTYATYASELEGKPEFDMWLLYDYGEEVDPIFLSEFRELQQEHPGLGLFLYNTAAVKAMLPTAEYILNDPTPNFWFHDASLFMWSLHCRPDAWNWRRDEFHIWTVEQDSIYFGDVSKFMEAHRDSTADYIAHMDPVPVPWYHENQTSWYPPKSKTLFKKQHIERHSSTLLRYEYSLALLNVISYGEIYSSTVCNLQPDWCVRQQLDRRFIGPFYAWHHMLTDETVDTMWKDPAQHDRWNHAVVSRKSRGCRNSVADVARHLIEAEAWKRNAEEPHAAKAEAEAAKLKADADEAAVTKVKVEAEAEAEAEAAKLKPEEEAEPEADAMQSPRPRRSSRRRP</sequence>
<dbReference type="KEGG" id="acan:ACA1_290960"/>
<feature type="region of interest" description="Disordered" evidence="1">
    <location>
        <begin position="348"/>
        <end position="384"/>
    </location>
</feature>
<dbReference type="OrthoDB" id="425265at2759"/>
<proteinExistence type="predicted"/>
<evidence type="ECO:0000256" key="2">
    <source>
        <dbReference type="SAM" id="SignalP"/>
    </source>
</evidence>
<evidence type="ECO:0000313" key="4">
    <source>
        <dbReference type="Proteomes" id="UP000011083"/>
    </source>
</evidence>
<gene>
    <name evidence="3" type="ORF">ACA1_290960</name>
</gene>
<evidence type="ECO:0000256" key="1">
    <source>
        <dbReference type="SAM" id="MobiDB-lite"/>
    </source>
</evidence>
<dbReference type="GeneID" id="14926368"/>
<dbReference type="Proteomes" id="UP000011083">
    <property type="component" value="Unassembled WGS sequence"/>
</dbReference>